<accession>A0A382KRQ0</accession>
<name>A0A382KRQ0_9ZZZZ</name>
<sequence>MLVLSGPYINQTAQAFFEDQVKYKFVHHWYPMLSDSSPEKRFQAARAFLTYPEWSLPLLRNAIMNPDSENVSWQIAMLIGMLGDSTDVPPLLKIWRELGMDENSPIWLGAMRRLYWKSRGPDPRAPILKSLTVNYAENSVEAEIDEKAVNLLFQIENPATTPRFIRVSANYWLTITDENIPSKYFWIPAGGRIESSIKANIYPASHAENIRLDFRIWEVGVPEPILHRTGEIPFTVK</sequence>
<evidence type="ECO:0000313" key="1">
    <source>
        <dbReference type="EMBL" id="SVC27208.1"/>
    </source>
</evidence>
<dbReference type="SUPFAM" id="SSF48371">
    <property type="entry name" value="ARM repeat"/>
    <property type="match status" value="1"/>
</dbReference>
<dbReference type="EMBL" id="UINC01082442">
    <property type="protein sequence ID" value="SVC27208.1"/>
    <property type="molecule type" value="Genomic_DNA"/>
</dbReference>
<proteinExistence type="predicted"/>
<dbReference type="InterPro" id="IPR016024">
    <property type="entry name" value="ARM-type_fold"/>
</dbReference>
<reference evidence="1" key="1">
    <citation type="submission" date="2018-05" db="EMBL/GenBank/DDBJ databases">
        <authorList>
            <person name="Lanie J.A."/>
            <person name="Ng W.-L."/>
            <person name="Kazmierczak K.M."/>
            <person name="Andrzejewski T.M."/>
            <person name="Davidsen T.M."/>
            <person name="Wayne K.J."/>
            <person name="Tettelin H."/>
            <person name="Glass J.I."/>
            <person name="Rusch D."/>
            <person name="Podicherti R."/>
            <person name="Tsui H.-C.T."/>
            <person name="Winkler M.E."/>
        </authorList>
    </citation>
    <scope>NUCLEOTIDE SEQUENCE</scope>
</reference>
<organism evidence="1">
    <name type="scientific">marine metagenome</name>
    <dbReference type="NCBI Taxonomy" id="408172"/>
    <lineage>
        <taxon>unclassified sequences</taxon>
        <taxon>metagenomes</taxon>
        <taxon>ecological metagenomes</taxon>
    </lineage>
</organism>
<dbReference type="AlphaFoldDB" id="A0A382KRQ0"/>
<gene>
    <name evidence="1" type="ORF">METZ01_LOCUS280062</name>
</gene>
<protein>
    <submittedName>
        <fullName evidence="1">Uncharacterized protein</fullName>
    </submittedName>
</protein>